<reference evidence="1 2" key="1">
    <citation type="submission" date="2016-08" db="EMBL/GenBank/DDBJ databases">
        <title>A Parts List for Fungal Cellulosomes Revealed by Comparative Genomics.</title>
        <authorList>
            <consortium name="DOE Joint Genome Institute"/>
            <person name="Haitjema C.H."/>
            <person name="Gilmore S.P."/>
            <person name="Henske J.K."/>
            <person name="Solomon K.V."/>
            <person name="De Groot R."/>
            <person name="Kuo A."/>
            <person name="Mondo S.J."/>
            <person name="Salamov A.A."/>
            <person name="Labutti K."/>
            <person name="Zhao Z."/>
            <person name="Chiniquy J."/>
            <person name="Barry K."/>
            <person name="Brewer H.M."/>
            <person name="Purvine S.O."/>
            <person name="Wright A.T."/>
            <person name="Boxma B."/>
            <person name="Van Alen T."/>
            <person name="Hackstein J.H."/>
            <person name="Baker S.E."/>
            <person name="Grigoriev I.V."/>
            <person name="O'Malley M.A."/>
        </authorList>
    </citation>
    <scope>NUCLEOTIDE SEQUENCE [LARGE SCALE GENOMIC DNA]</scope>
    <source>
        <strain evidence="1 2">G1</strain>
    </source>
</reference>
<dbReference type="EMBL" id="MCOG01000272">
    <property type="protein sequence ID" value="ORY21117.1"/>
    <property type="molecule type" value="Genomic_DNA"/>
</dbReference>
<name>A0A1Y2AFS9_9FUNG</name>
<dbReference type="Proteomes" id="UP000193920">
    <property type="component" value="Unassembled WGS sequence"/>
</dbReference>
<gene>
    <name evidence="1" type="ORF">LY90DRAFT_516276</name>
</gene>
<accession>A0A1Y2AFS9</accession>
<sequence>MRVNIINSSSNTNFNKYLTKCNRPKPHSIKLDNISFKAKNDSTNDKIQFKLNHFVPELRSYQAYRIYNAYGINLQLTKDGKIILDEFRQPDENTSFADLGINETHLLEDVIEIKGDADFRYSKATKLCNIKKIGGSANFEDSRISNLGELEYIGNNANFEHSKVVNMGKLNYIGGDGKFSYSKIEDLGELTEIGKNADFSYSSEKNLGNLKIINKNADFRNSPVRTLSKVEYIGGNLHCEK</sequence>
<proteinExistence type="predicted"/>
<keyword evidence="2" id="KW-1185">Reference proteome</keyword>
<dbReference type="AlphaFoldDB" id="A0A1Y2AFS9"/>
<comment type="caution">
    <text evidence="1">The sequence shown here is derived from an EMBL/GenBank/DDBJ whole genome shotgun (WGS) entry which is preliminary data.</text>
</comment>
<organism evidence="1 2">
    <name type="scientific">Neocallimastix californiae</name>
    <dbReference type="NCBI Taxonomy" id="1754190"/>
    <lineage>
        <taxon>Eukaryota</taxon>
        <taxon>Fungi</taxon>
        <taxon>Fungi incertae sedis</taxon>
        <taxon>Chytridiomycota</taxon>
        <taxon>Chytridiomycota incertae sedis</taxon>
        <taxon>Neocallimastigomycetes</taxon>
        <taxon>Neocallimastigales</taxon>
        <taxon>Neocallimastigaceae</taxon>
        <taxon>Neocallimastix</taxon>
    </lineage>
</organism>
<protein>
    <submittedName>
        <fullName evidence="1">Uncharacterized protein</fullName>
    </submittedName>
</protein>
<evidence type="ECO:0000313" key="1">
    <source>
        <dbReference type="EMBL" id="ORY21117.1"/>
    </source>
</evidence>
<evidence type="ECO:0000313" key="2">
    <source>
        <dbReference type="Proteomes" id="UP000193920"/>
    </source>
</evidence>